<name>A0AAQ3L9U1_9BACT</name>
<feature type="domain" description="ParB-like N-terminal" evidence="2">
    <location>
        <begin position="14"/>
        <end position="104"/>
    </location>
</feature>
<evidence type="ECO:0000256" key="1">
    <source>
        <dbReference type="SAM" id="MobiDB-lite"/>
    </source>
</evidence>
<sequence>MKRQNRQLFQMQSKDISLDQIDIYGGTQTRVATNDDAISSYAEEMLAGAVFPPIVVYFDGAKYWLADGFHRFLAAQRNGYAAISAEVNEGSRTDALKHALGANATNGIYRSNGDKRNAAEIALEEWPELSNGVIAELCRISTDLVRRTRLDLEKEERIEKREAVTGKDGKQYPSGIEREPRGKTEASSSDSGGGSAGGKPKGEVPNPGGSNAEIEAEARTMIRNGEIKHSELDNLSSATAIDYAETALNVLNRMKENDPKRGDAISRIEKWLEKQKFSAALASV</sequence>
<dbReference type="InterPro" id="IPR036086">
    <property type="entry name" value="ParB/Sulfiredoxin_sf"/>
</dbReference>
<reference evidence="3 4" key="1">
    <citation type="submission" date="2023-10" db="EMBL/GenBank/DDBJ databases">
        <title>Rubellicoccus peritrichatus gen. nov., sp. nov., isolated from an algae of coral reef tank.</title>
        <authorList>
            <person name="Luo J."/>
        </authorList>
    </citation>
    <scope>NUCLEOTIDE SEQUENCE [LARGE SCALE GENOMIC DNA]</scope>
    <source>
        <strain evidence="3 4">CR14</strain>
    </source>
</reference>
<dbReference type="Gene3D" id="3.90.1530.10">
    <property type="entry name" value="Conserved hypothetical protein from pyrococcus furiosus pfu- 392566-001, ParB domain"/>
    <property type="match status" value="1"/>
</dbReference>
<dbReference type="SMART" id="SM00470">
    <property type="entry name" value="ParB"/>
    <property type="match status" value="1"/>
</dbReference>
<dbReference type="Proteomes" id="UP001304300">
    <property type="component" value="Chromosome"/>
</dbReference>
<feature type="compositionally biased region" description="Basic and acidic residues" evidence="1">
    <location>
        <begin position="161"/>
        <end position="184"/>
    </location>
</feature>
<evidence type="ECO:0000259" key="2">
    <source>
        <dbReference type="SMART" id="SM00470"/>
    </source>
</evidence>
<dbReference type="EMBL" id="CP136920">
    <property type="protein sequence ID" value="WOO39985.1"/>
    <property type="molecule type" value="Genomic_DNA"/>
</dbReference>
<proteinExistence type="predicted"/>
<dbReference type="SUPFAM" id="SSF110849">
    <property type="entry name" value="ParB/Sulfiredoxin"/>
    <property type="match status" value="1"/>
</dbReference>
<gene>
    <name evidence="3" type="ORF">RZN69_15280</name>
</gene>
<protein>
    <submittedName>
        <fullName evidence="3">ParB/RepB/Spo0J family partition protein</fullName>
    </submittedName>
</protein>
<dbReference type="InterPro" id="IPR003115">
    <property type="entry name" value="ParB_N"/>
</dbReference>
<dbReference type="CDD" id="cd16387">
    <property type="entry name" value="ParB_N_Srx"/>
    <property type="match status" value="1"/>
</dbReference>
<accession>A0AAQ3L9U1</accession>
<feature type="region of interest" description="Disordered" evidence="1">
    <location>
        <begin position="161"/>
        <end position="211"/>
    </location>
</feature>
<dbReference type="KEGG" id="puo:RZN69_15280"/>
<organism evidence="3 4">
    <name type="scientific">Rubellicoccus peritrichatus</name>
    <dbReference type="NCBI Taxonomy" id="3080537"/>
    <lineage>
        <taxon>Bacteria</taxon>
        <taxon>Pseudomonadati</taxon>
        <taxon>Verrucomicrobiota</taxon>
        <taxon>Opitutia</taxon>
        <taxon>Puniceicoccales</taxon>
        <taxon>Cerasicoccaceae</taxon>
        <taxon>Rubellicoccus</taxon>
    </lineage>
</organism>
<keyword evidence="4" id="KW-1185">Reference proteome</keyword>
<dbReference type="Pfam" id="PF02195">
    <property type="entry name" value="ParB_N"/>
    <property type="match status" value="1"/>
</dbReference>
<evidence type="ECO:0000313" key="4">
    <source>
        <dbReference type="Proteomes" id="UP001304300"/>
    </source>
</evidence>
<dbReference type="AlphaFoldDB" id="A0AAQ3L9U1"/>
<dbReference type="RefSeq" id="WP_317832058.1">
    <property type="nucleotide sequence ID" value="NZ_CP136920.1"/>
</dbReference>
<evidence type="ECO:0000313" key="3">
    <source>
        <dbReference type="EMBL" id="WOO39985.1"/>
    </source>
</evidence>